<feature type="transmembrane region" description="Helical" evidence="8">
    <location>
        <begin position="295"/>
        <end position="316"/>
    </location>
</feature>
<evidence type="ECO:0000313" key="10">
    <source>
        <dbReference type="Proteomes" id="UP000532010"/>
    </source>
</evidence>
<evidence type="ECO:0000256" key="7">
    <source>
        <dbReference type="ARBA" id="ARBA00023136"/>
    </source>
</evidence>
<keyword evidence="7 8" id="KW-0472">Membrane</keyword>
<dbReference type="CDD" id="cd06550">
    <property type="entry name" value="TM_ABC_iron-siderophores_like"/>
    <property type="match status" value="1"/>
</dbReference>
<dbReference type="Proteomes" id="UP000532010">
    <property type="component" value="Unassembled WGS sequence"/>
</dbReference>
<dbReference type="InterPro" id="IPR037294">
    <property type="entry name" value="ABC_BtuC-like"/>
</dbReference>
<feature type="transmembrane region" description="Helical" evidence="8">
    <location>
        <begin position="44"/>
        <end position="63"/>
    </location>
</feature>
<protein>
    <submittedName>
        <fullName evidence="9">Iron complex transport system permease protein</fullName>
    </submittedName>
</protein>
<feature type="transmembrane region" description="Helical" evidence="8">
    <location>
        <begin position="183"/>
        <end position="205"/>
    </location>
</feature>
<dbReference type="SUPFAM" id="SSF81345">
    <property type="entry name" value="ABC transporter involved in vitamin B12 uptake, BtuC"/>
    <property type="match status" value="1"/>
</dbReference>
<feature type="transmembrane region" description="Helical" evidence="8">
    <location>
        <begin position="225"/>
        <end position="257"/>
    </location>
</feature>
<dbReference type="AlphaFoldDB" id="A0A7W4VQS6"/>
<keyword evidence="5 8" id="KW-0812">Transmembrane</keyword>
<dbReference type="GO" id="GO:0005886">
    <property type="term" value="C:plasma membrane"/>
    <property type="evidence" value="ECO:0007669"/>
    <property type="project" value="UniProtKB-SubCell"/>
</dbReference>
<evidence type="ECO:0000256" key="3">
    <source>
        <dbReference type="ARBA" id="ARBA00022448"/>
    </source>
</evidence>
<keyword evidence="6 8" id="KW-1133">Transmembrane helix</keyword>
<dbReference type="Gene3D" id="1.10.3470.10">
    <property type="entry name" value="ABC transporter involved in vitamin B12 uptake, BtuC"/>
    <property type="match status" value="1"/>
</dbReference>
<feature type="transmembrane region" description="Helical" evidence="8">
    <location>
        <begin position="109"/>
        <end position="128"/>
    </location>
</feature>
<evidence type="ECO:0000256" key="6">
    <source>
        <dbReference type="ARBA" id="ARBA00022989"/>
    </source>
</evidence>
<keyword evidence="3" id="KW-0813">Transport</keyword>
<keyword evidence="10" id="KW-1185">Reference proteome</keyword>
<dbReference type="Pfam" id="PF01032">
    <property type="entry name" value="FecCD"/>
    <property type="match status" value="1"/>
</dbReference>
<dbReference type="InterPro" id="IPR000522">
    <property type="entry name" value="ABC_transptr_permease_BtuC"/>
</dbReference>
<feature type="transmembrane region" description="Helical" evidence="8">
    <location>
        <begin position="134"/>
        <end position="152"/>
    </location>
</feature>
<feature type="transmembrane region" description="Helical" evidence="8">
    <location>
        <begin position="83"/>
        <end position="102"/>
    </location>
</feature>
<evidence type="ECO:0000256" key="2">
    <source>
        <dbReference type="ARBA" id="ARBA00007935"/>
    </source>
</evidence>
<sequence length="321" mass="34897">MREWKEKQPVQVLLILAAIAVCGMALFMTLNARGRWDFILPFRGMKVLSMVLVGYAIAVSTVLFQTVSHNRILTPSIMGFDSLYILIQTSLIFTIGSAGVAALDPRLLFVFNVAAMVAFSTALYRWLFSGNSRSIHLLVLVGIVFGVLFRSLSGFMQRIIDPNEFVLLQDRLFASFNNVNSDLLAISTATVLAVSIVGLRFINTYDVLSLGRETSISLGIDHSRVVTIVLILVAILVSVSTALVGPITFFGLLVASLAHQITGSHKHRYVLPVAALIAVICLVGGQLVLERVFAFDTALSIVIEFVGGIVFLALLIRGAAR</sequence>
<dbReference type="GO" id="GO:0022857">
    <property type="term" value="F:transmembrane transporter activity"/>
    <property type="evidence" value="ECO:0007669"/>
    <property type="project" value="InterPro"/>
</dbReference>
<comment type="similarity">
    <text evidence="2">Belongs to the binding-protein-dependent transport system permease family. FecCD subfamily.</text>
</comment>
<comment type="subcellular location">
    <subcellularLocation>
        <location evidence="1">Cell membrane</location>
        <topology evidence="1">Multi-pass membrane protein</topology>
    </subcellularLocation>
</comment>
<organism evidence="9 10">
    <name type="scientific">Microvirga lupini</name>
    <dbReference type="NCBI Taxonomy" id="420324"/>
    <lineage>
        <taxon>Bacteria</taxon>
        <taxon>Pseudomonadati</taxon>
        <taxon>Pseudomonadota</taxon>
        <taxon>Alphaproteobacteria</taxon>
        <taxon>Hyphomicrobiales</taxon>
        <taxon>Methylobacteriaceae</taxon>
        <taxon>Microvirga</taxon>
    </lineage>
</organism>
<feature type="transmembrane region" description="Helical" evidence="8">
    <location>
        <begin position="269"/>
        <end position="289"/>
    </location>
</feature>
<evidence type="ECO:0000256" key="1">
    <source>
        <dbReference type="ARBA" id="ARBA00004651"/>
    </source>
</evidence>
<reference evidence="9 10" key="1">
    <citation type="submission" date="2020-08" db="EMBL/GenBank/DDBJ databases">
        <title>The Agave Microbiome: Exploring the role of microbial communities in plant adaptations to desert environments.</title>
        <authorList>
            <person name="Partida-Martinez L.P."/>
        </authorList>
    </citation>
    <scope>NUCLEOTIDE SEQUENCE [LARGE SCALE GENOMIC DNA]</scope>
    <source>
        <strain evidence="9 10">AT3.9</strain>
    </source>
</reference>
<dbReference type="EMBL" id="JACHWB010000011">
    <property type="protein sequence ID" value="MBB3021551.1"/>
    <property type="molecule type" value="Genomic_DNA"/>
</dbReference>
<dbReference type="PANTHER" id="PTHR30472">
    <property type="entry name" value="FERRIC ENTEROBACTIN TRANSPORT SYSTEM PERMEASE PROTEIN"/>
    <property type="match status" value="1"/>
</dbReference>
<dbReference type="PANTHER" id="PTHR30472:SF19">
    <property type="entry name" value="PETROBACTIN IMPORT SYSTEM PERMEASE PROTEIN YCLO"/>
    <property type="match status" value="1"/>
</dbReference>
<evidence type="ECO:0000256" key="8">
    <source>
        <dbReference type="SAM" id="Phobius"/>
    </source>
</evidence>
<dbReference type="GO" id="GO:0033214">
    <property type="term" value="P:siderophore-iron import into cell"/>
    <property type="evidence" value="ECO:0007669"/>
    <property type="project" value="TreeGrafter"/>
</dbReference>
<evidence type="ECO:0000256" key="5">
    <source>
        <dbReference type="ARBA" id="ARBA00022692"/>
    </source>
</evidence>
<evidence type="ECO:0000313" key="9">
    <source>
        <dbReference type="EMBL" id="MBB3021551.1"/>
    </source>
</evidence>
<accession>A0A7W4VQS6</accession>
<gene>
    <name evidence="9" type="ORF">FHR70_004652</name>
</gene>
<name>A0A7W4VQS6_9HYPH</name>
<proteinExistence type="inferred from homology"/>
<evidence type="ECO:0000256" key="4">
    <source>
        <dbReference type="ARBA" id="ARBA00022475"/>
    </source>
</evidence>
<feature type="transmembrane region" description="Helical" evidence="8">
    <location>
        <begin position="12"/>
        <end position="32"/>
    </location>
</feature>
<keyword evidence="4" id="KW-1003">Cell membrane</keyword>
<comment type="caution">
    <text evidence="9">The sequence shown here is derived from an EMBL/GenBank/DDBJ whole genome shotgun (WGS) entry which is preliminary data.</text>
</comment>